<dbReference type="GO" id="GO:0000793">
    <property type="term" value="C:condensed chromosome"/>
    <property type="evidence" value="ECO:0007669"/>
    <property type="project" value="TreeGrafter"/>
</dbReference>
<dbReference type="GO" id="GO:0000014">
    <property type="term" value="F:single-stranded DNA endodeoxyribonuclease activity"/>
    <property type="evidence" value="ECO:0007669"/>
    <property type="project" value="TreeGrafter"/>
</dbReference>
<dbReference type="GO" id="GO:0046975">
    <property type="term" value="F:histone H3K36 methyltransferase activity"/>
    <property type="evidence" value="ECO:0007669"/>
    <property type="project" value="TreeGrafter"/>
</dbReference>
<dbReference type="GO" id="GO:0006303">
    <property type="term" value="P:double-strand break repair via nonhomologous end joining"/>
    <property type="evidence" value="ECO:0007669"/>
    <property type="project" value="TreeGrafter"/>
</dbReference>
<dbReference type="GO" id="GO:0042800">
    <property type="term" value="F:histone H3K4 methyltransferase activity"/>
    <property type="evidence" value="ECO:0007669"/>
    <property type="project" value="TreeGrafter"/>
</dbReference>
<dbReference type="Gene3D" id="1.10.10.1450">
    <property type="match status" value="1"/>
</dbReference>
<dbReference type="InterPro" id="IPR041426">
    <property type="entry name" value="Mos1_HTH"/>
</dbReference>
<dbReference type="Pfam" id="PF17906">
    <property type="entry name" value="HTH_48"/>
    <property type="match status" value="1"/>
</dbReference>
<protein>
    <submittedName>
        <fullName evidence="3">Mos1 transposase HTH domain-containing protein</fullName>
    </submittedName>
</protein>
<keyword evidence="2" id="KW-1185">Reference proteome</keyword>
<dbReference type="GO" id="GO:0044774">
    <property type="term" value="P:mitotic DNA integrity checkpoint signaling"/>
    <property type="evidence" value="ECO:0007669"/>
    <property type="project" value="TreeGrafter"/>
</dbReference>
<dbReference type="InterPro" id="IPR036397">
    <property type="entry name" value="RNaseH_sf"/>
</dbReference>
<feature type="domain" description="Mos1 transposase HTH" evidence="1">
    <location>
        <begin position="8"/>
        <end position="53"/>
    </location>
</feature>
<proteinExistence type="predicted"/>
<dbReference type="InterPro" id="IPR052709">
    <property type="entry name" value="Transposase-MT_Hybrid"/>
</dbReference>
<evidence type="ECO:0000259" key="1">
    <source>
        <dbReference type="Pfam" id="PF17906"/>
    </source>
</evidence>
<dbReference type="Gene3D" id="3.30.420.10">
    <property type="entry name" value="Ribonuclease H-like superfamily/Ribonuclease H"/>
    <property type="match status" value="1"/>
</dbReference>
<evidence type="ECO:0000313" key="2">
    <source>
        <dbReference type="Proteomes" id="UP000887540"/>
    </source>
</evidence>
<dbReference type="GO" id="GO:0035861">
    <property type="term" value="C:site of double-strand break"/>
    <property type="evidence" value="ECO:0007669"/>
    <property type="project" value="TreeGrafter"/>
</dbReference>
<dbReference type="GO" id="GO:0031297">
    <property type="term" value="P:replication fork processing"/>
    <property type="evidence" value="ECO:0007669"/>
    <property type="project" value="TreeGrafter"/>
</dbReference>
<organism evidence="2 3">
    <name type="scientific">Acrobeloides nanus</name>
    <dbReference type="NCBI Taxonomy" id="290746"/>
    <lineage>
        <taxon>Eukaryota</taxon>
        <taxon>Metazoa</taxon>
        <taxon>Ecdysozoa</taxon>
        <taxon>Nematoda</taxon>
        <taxon>Chromadorea</taxon>
        <taxon>Rhabditida</taxon>
        <taxon>Tylenchina</taxon>
        <taxon>Cephalobomorpha</taxon>
        <taxon>Cephaloboidea</taxon>
        <taxon>Cephalobidae</taxon>
        <taxon>Acrobeloides</taxon>
    </lineage>
</organism>
<evidence type="ECO:0000313" key="3">
    <source>
        <dbReference type="WBParaSite" id="ACRNAN_scaffold3339.g13170.t1"/>
    </source>
</evidence>
<dbReference type="AlphaFoldDB" id="A0A914DP67"/>
<dbReference type="Proteomes" id="UP000887540">
    <property type="component" value="Unplaced"/>
</dbReference>
<dbReference type="GO" id="GO:0000729">
    <property type="term" value="P:DNA double-strand break processing"/>
    <property type="evidence" value="ECO:0007669"/>
    <property type="project" value="TreeGrafter"/>
</dbReference>
<dbReference type="GO" id="GO:0005634">
    <property type="term" value="C:nucleus"/>
    <property type="evidence" value="ECO:0007669"/>
    <property type="project" value="TreeGrafter"/>
</dbReference>
<dbReference type="PANTHER" id="PTHR46060:SF2">
    <property type="entry name" value="HISTONE-LYSINE N-METHYLTRANSFERASE SETMAR"/>
    <property type="match status" value="1"/>
</dbReference>
<dbReference type="WBParaSite" id="ACRNAN_scaffold3339.g13170.t1">
    <property type="protein sequence ID" value="ACRNAN_scaffold3339.g13170.t1"/>
    <property type="gene ID" value="ACRNAN_scaffold3339.g13170"/>
</dbReference>
<accession>A0A914DP67</accession>
<dbReference type="GO" id="GO:0015074">
    <property type="term" value="P:DNA integration"/>
    <property type="evidence" value="ECO:0007669"/>
    <property type="project" value="TreeGrafter"/>
</dbReference>
<sequence>MEKNRGIIRELLKFEFELGHSAKEAMDNINRAKGNGTVSKAAAYLGYSKFRSNKMDIEDKKRSGRPREVDRVAVEAHPSMTTSMLAEDFECSHTEIVKILHDAGKKWLKSRWAPKKLTEAQKRKRVEIATRLLRRHRRSPIWSTRRTALSPSDFYLFRSLEYWLRGKKFRTIEAMRQSFTELFDSKDREWYRRGIHQLEKQWKKVIESGGEYFDY</sequence>
<reference evidence="3" key="1">
    <citation type="submission" date="2022-11" db="UniProtKB">
        <authorList>
            <consortium name="WormBaseParasite"/>
        </authorList>
    </citation>
    <scope>IDENTIFICATION</scope>
</reference>
<dbReference type="PANTHER" id="PTHR46060">
    <property type="entry name" value="MARINER MOS1 TRANSPOSASE-LIKE PROTEIN"/>
    <property type="match status" value="1"/>
</dbReference>
<name>A0A914DP67_9BILA</name>
<dbReference type="GO" id="GO:0044547">
    <property type="term" value="F:DNA topoisomerase binding"/>
    <property type="evidence" value="ECO:0007669"/>
    <property type="project" value="TreeGrafter"/>
</dbReference>
<dbReference type="GO" id="GO:0003690">
    <property type="term" value="F:double-stranded DNA binding"/>
    <property type="evidence" value="ECO:0007669"/>
    <property type="project" value="TreeGrafter"/>
</dbReference>
<dbReference type="GO" id="GO:0003697">
    <property type="term" value="F:single-stranded DNA binding"/>
    <property type="evidence" value="ECO:0007669"/>
    <property type="project" value="TreeGrafter"/>
</dbReference>